<name>A0ABV9MNK0_9MICC</name>
<keyword evidence="2 11" id="KW-0575">Peroxidase</keyword>
<dbReference type="InterPro" id="IPR048328">
    <property type="entry name" value="Dyp_perox_C"/>
</dbReference>
<evidence type="ECO:0000259" key="10">
    <source>
        <dbReference type="Pfam" id="PF20628"/>
    </source>
</evidence>
<evidence type="ECO:0000313" key="12">
    <source>
        <dbReference type="Proteomes" id="UP001595884"/>
    </source>
</evidence>
<keyword evidence="12" id="KW-1185">Reference proteome</keyword>
<dbReference type="Pfam" id="PF04261">
    <property type="entry name" value="Dyp_perox_N"/>
    <property type="match status" value="1"/>
</dbReference>
<comment type="caution">
    <text evidence="11">The sequence shown here is derived from an EMBL/GenBank/DDBJ whole genome shotgun (WGS) entry which is preliminary data.</text>
</comment>
<dbReference type="InterPro" id="IPR006311">
    <property type="entry name" value="TAT_signal"/>
</dbReference>
<evidence type="ECO:0000256" key="4">
    <source>
        <dbReference type="ARBA" id="ARBA00022723"/>
    </source>
</evidence>
<dbReference type="Proteomes" id="UP001595884">
    <property type="component" value="Unassembled WGS sequence"/>
</dbReference>
<accession>A0ABV9MNK0</accession>
<dbReference type="PANTHER" id="PTHR30521:SF4">
    <property type="entry name" value="DEFERROCHELATASE"/>
    <property type="match status" value="1"/>
</dbReference>
<keyword evidence="3" id="KW-0349">Heme</keyword>
<keyword evidence="7" id="KW-0408">Iron</keyword>
<sequence length="403" mass="43215">MTSTNLQPSRRLILGGSAGAALGGVFAGFGVGRATAVERPAASAAQNQHAQFTAFHGKYQAGILTEPQAHAVFLGSNVHLDGLKKPERIEKIRSILQMLSSDIERLVAGRGVLADTEPEMSQAAAQLTVTVGLGPAILDLLGQSTAVVDTLPPFAGEKLNPRYGQSDLIIQCCAQDPTVLHHAVRALRKNLRGITEEVFTQSGFTHAAHTVREGQGFRNLFGQLDGTNNPTNQARELAVFGDAQEPSWTPAGTVLVLRRIEMNLDKWDEVDRAGRDFALGRRQSDGSPLSGSSLSDPVDLQAVDSMGLPAIAAHAHVARAKPSSGAEVLWRRGYNYHGENGSGLLFASYQRDPRTSFIPVQQRLAQLDALNEWTTHVGSAIYAILPGVHEGEYLGQFLFTAST</sequence>
<dbReference type="SUPFAM" id="SSF54909">
    <property type="entry name" value="Dimeric alpha+beta barrel"/>
    <property type="match status" value="1"/>
</dbReference>
<evidence type="ECO:0000256" key="2">
    <source>
        <dbReference type="ARBA" id="ARBA00022559"/>
    </source>
</evidence>
<dbReference type="GO" id="GO:0004601">
    <property type="term" value="F:peroxidase activity"/>
    <property type="evidence" value="ECO:0007669"/>
    <property type="project" value="UniProtKB-KW"/>
</dbReference>
<dbReference type="NCBIfam" id="TIGR01413">
    <property type="entry name" value="Dyp_perox_fam"/>
    <property type="match status" value="1"/>
</dbReference>
<keyword evidence="4" id="KW-0479">Metal-binding</keyword>
<keyword evidence="6" id="KW-0560">Oxidoreductase</keyword>
<reference evidence="12" key="1">
    <citation type="journal article" date="2019" name="Int. J. Syst. Evol. Microbiol.">
        <title>The Global Catalogue of Microorganisms (GCM) 10K type strain sequencing project: providing services to taxonomists for standard genome sequencing and annotation.</title>
        <authorList>
            <consortium name="The Broad Institute Genomics Platform"/>
            <consortium name="The Broad Institute Genome Sequencing Center for Infectious Disease"/>
            <person name="Wu L."/>
            <person name="Ma J."/>
        </authorList>
    </citation>
    <scope>NUCLEOTIDE SEQUENCE [LARGE SCALE GENOMIC DNA]</scope>
    <source>
        <strain evidence="12">CGMCC 1.12849</strain>
    </source>
</reference>
<evidence type="ECO:0000256" key="3">
    <source>
        <dbReference type="ARBA" id="ARBA00022617"/>
    </source>
</evidence>
<dbReference type="PANTHER" id="PTHR30521">
    <property type="entry name" value="DEFERROCHELATASE/PEROXIDASE"/>
    <property type="match status" value="1"/>
</dbReference>
<dbReference type="InterPro" id="IPR048327">
    <property type="entry name" value="Dyp_perox_N"/>
</dbReference>
<evidence type="ECO:0000313" key="11">
    <source>
        <dbReference type="EMBL" id="MFC4717190.1"/>
    </source>
</evidence>
<dbReference type="InterPro" id="IPR006314">
    <property type="entry name" value="Dyp_peroxidase"/>
</dbReference>
<organism evidence="11 12">
    <name type="scientific">Glutamicibacter bergerei</name>
    <dbReference type="NCBI Taxonomy" id="256702"/>
    <lineage>
        <taxon>Bacteria</taxon>
        <taxon>Bacillati</taxon>
        <taxon>Actinomycetota</taxon>
        <taxon>Actinomycetes</taxon>
        <taxon>Micrococcales</taxon>
        <taxon>Micrococcaceae</taxon>
        <taxon>Glutamicibacter</taxon>
    </lineage>
</organism>
<comment type="similarity">
    <text evidence="8">Belongs to the DyP-type peroxidase family.</text>
</comment>
<dbReference type="Pfam" id="PF20628">
    <property type="entry name" value="Dyp_perox_C"/>
    <property type="match status" value="1"/>
</dbReference>
<dbReference type="RefSeq" id="WP_346059302.1">
    <property type="nucleotide sequence ID" value="NZ_BAAAVQ010000040.1"/>
</dbReference>
<evidence type="ECO:0000256" key="1">
    <source>
        <dbReference type="ARBA" id="ARBA00001970"/>
    </source>
</evidence>
<dbReference type="PROSITE" id="PS51404">
    <property type="entry name" value="DYP_PEROXIDASE"/>
    <property type="match status" value="1"/>
</dbReference>
<dbReference type="EMBL" id="JBHSHE010000062">
    <property type="protein sequence ID" value="MFC4717190.1"/>
    <property type="molecule type" value="Genomic_DNA"/>
</dbReference>
<evidence type="ECO:0000256" key="8">
    <source>
        <dbReference type="ARBA" id="ARBA00025737"/>
    </source>
</evidence>
<protein>
    <submittedName>
        <fullName evidence="11">Dyp-type peroxidase</fullName>
    </submittedName>
</protein>
<gene>
    <name evidence="11" type="ORF">ACFO7V_13745</name>
</gene>
<dbReference type="PROSITE" id="PS51318">
    <property type="entry name" value="TAT"/>
    <property type="match status" value="1"/>
</dbReference>
<feature type="domain" description="Dyp-type peroxidase C-terminal" evidence="10">
    <location>
        <begin position="218"/>
        <end position="388"/>
    </location>
</feature>
<proteinExistence type="inferred from homology"/>
<feature type="domain" description="Dyp-type peroxidase N-terminal" evidence="9">
    <location>
        <begin position="60"/>
        <end position="204"/>
    </location>
</feature>
<dbReference type="InterPro" id="IPR011008">
    <property type="entry name" value="Dimeric_a/b-barrel"/>
</dbReference>
<evidence type="ECO:0000256" key="7">
    <source>
        <dbReference type="ARBA" id="ARBA00023004"/>
    </source>
</evidence>
<comment type="cofactor">
    <cofactor evidence="1">
        <name>heme b</name>
        <dbReference type="ChEBI" id="CHEBI:60344"/>
    </cofactor>
</comment>
<evidence type="ECO:0000256" key="5">
    <source>
        <dbReference type="ARBA" id="ARBA00022729"/>
    </source>
</evidence>
<evidence type="ECO:0000256" key="6">
    <source>
        <dbReference type="ARBA" id="ARBA00023002"/>
    </source>
</evidence>
<evidence type="ECO:0000259" key="9">
    <source>
        <dbReference type="Pfam" id="PF04261"/>
    </source>
</evidence>
<keyword evidence="5" id="KW-0732">Signal</keyword>